<accession>A0A812K2R7</accession>
<evidence type="ECO:0000313" key="3">
    <source>
        <dbReference type="Proteomes" id="UP000601435"/>
    </source>
</evidence>
<feature type="non-terminal residue" evidence="2">
    <location>
        <position position="292"/>
    </location>
</feature>
<dbReference type="AlphaFoldDB" id="A0A812K2R7"/>
<proteinExistence type="predicted"/>
<dbReference type="EMBL" id="CAJNJA010006815">
    <property type="protein sequence ID" value="CAE7216057.1"/>
    <property type="molecule type" value="Genomic_DNA"/>
</dbReference>
<reference evidence="2" key="1">
    <citation type="submission" date="2021-02" db="EMBL/GenBank/DDBJ databases">
        <authorList>
            <person name="Dougan E. K."/>
            <person name="Rhodes N."/>
            <person name="Thang M."/>
            <person name="Chan C."/>
        </authorList>
    </citation>
    <scope>NUCLEOTIDE SEQUENCE</scope>
</reference>
<evidence type="ECO:0000256" key="1">
    <source>
        <dbReference type="SAM" id="MobiDB-lite"/>
    </source>
</evidence>
<keyword evidence="3" id="KW-1185">Reference proteome</keyword>
<evidence type="ECO:0000313" key="2">
    <source>
        <dbReference type="EMBL" id="CAE7216057.1"/>
    </source>
</evidence>
<dbReference type="Proteomes" id="UP000601435">
    <property type="component" value="Unassembled WGS sequence"/>
</dbReference>
<feature type="compositionally biased region" description="Polar residues" evidence="1">
    <location>
        <begin position="98"/>
        <end position="112"/>
    </location>
</feature>
<protein>
    <submittedName>
        <fullName evidence="2">Uncharacterized protein</fullName>
    </submittedName>
</protein>
<dbReference type="OrthoDB" id="444342at2759"/>
<sequence length="292" mass="32098">TDTPPVPPRFRHFVVNGSVCNARRFQEKGFDVQLLGFARCQMTKEGELDEDSCYLDGVREGYQVLLHLLKILEEQTQQSSEPAESEHIEPKIQAELSQVSASTPATLQQTVKESAEQEELLEGGAEPEGSELEDGSGSLQPMAAAHPTSQQRPGFLTRAAAKPADRLLRCWHPLLWAGPSPLRRFHAVLRQRSQSDFDANALVEDSAEVAVVRSEEIRPADSPQGREDAWFSWLGRISGALVICFSPTAVLSPLPGARCSLWLSAKHPSISASARKTASTQVWDLLTCELEC</sequence>
<organism evidence="2 3">
    <name type="scientific">Symbiodinium necroappetens</name>
    <dbReference type="NCBI Taxonomy" id="1628268"/>
    <lineage>
        <taxon>Eukaryota</taxon>
        <taxon>Sar</taxon>
        <taxon>Alveolata</taxon>
        <taxon>Dinophyceae</taxon>
        <taxon>Suessiales</taxon>
        <taxon>Symbiodiniaceae</taxon>
        <taxon>Symbiodinium</taxon>
    </lineage>
</organism>
<name>A0A812K2R7_9DINO</name>
<feature type="region of interest" description="Disordered" evidence="1">
    <location>
        <begin position="98"/>
        <end position="152"/>
    </location>
</feature>
<comment type="caution">
    <text evidence="2">The sequence shown here is derived from an EMBL/GenBank/DDBJ whole genome shotgun (WGS) entry which is preliminary data.</text>
</comment>
<gene>
    <name evidence="2" type="ORF">SNEC2469_LOCUS2495</name>
</gene>